<protein>
    <submittedName>
        <fullName evidence="3 4">Pentose-5-phosphate 3-epimerase</fullName>
    </submittedName>
</protein>
<dbReference type="Proteomes" id="UP000247612">
    <property type="component" value="Unassembled WGS sequence"/>
</dbReference>
<reference evidence="4 5" key="1">
    <citation type="submission" date="2018-05" db="EMBL/GenBank/DDBJ databases">
        <title>Genomic Encyclopedia of Type Strains, Phase IV (KMG-IV): sequencing the most valuable type-strain genomes for metagenomic binning, comparative biology and taxonomic classification.</title>
        <authorList>
            <person name="Goeker M."/>
        </authorList>
    </citation>
    <scope>NUCLEOTIDE SEQUENCE [LARGE SCALE GENOMIC DNA]</scope>
    <source>
        <strain evidence="4 5">JC118</strain>
    </source>
</reference>
<gene>
    <name evidence="4" type="ORF">DES51_107129</name>
    <name evidence="3" type="ORF">MQE39_14535</name>
</gene>
<dbReference type="AlphaFoldDB" id="A0A2V2FX20"/>
<evidence type="ECO:0000256" key="1">
    <source>
        <dbReference type="ARBA" id="ARBA00022723"/>
    </source>
</evidence>
<keyword evidence="1" id="KW-0479">Metal-binding</keyword>
<dbReference type="Pfam" id="PF00834">
    <property type="entry name" value="Ribul_P_3_epim"/>
    <property type="match status" value="1"/>
</dbReference>
<dbReference type="InterPro" id="IPR013785">
    <property type="entry name" value="Aldolase_TIM"/>
</dbReference>
<dbReference type="SUPFAM" id="SSF51366">
    <property type="entry name" value="Ribulose-phoshate binding barrel"/>
    <property type="match status" value="1"/>
</dbReference>
<evidence type="ECO:0000313" key="4">
    <source>
        <dbReference type="EMBL" id="PXX78588.1"/>
    </source>
</evidence>
<keyword evidence="5" id="KW-1185">Reference proteome</keyword>
<sequence length="240" mass="26270">MKHIKIAAGMAGSFDYGNVCLNMKEALDAGADICHSDAADMLDLRNLQLVGGHLIIKAVRSITDKEIECHLYAQECDRLFIEKIAAAGATMLILPVENFIGAPLAYIINWCHEFNMKIGLTIGCYTPLCFVDEAIYDIDRLHIVIHGAGQPPAGEKTWAWRRSALNLVKNARKMIDECNPACELAVDGGIRVNNLAPIVECNPDVLIFSTALYQDPDGIAAAVKKVRKAIDEAACQFNLE</sequence>
<dbReference type="OrthoDB" id="5860373at2"/>
<dbReference type="GO" id="GO:0016857">
    <property type="term" value="F:racemase and epimerase activity, acting on carbohydrates and derivatives"/>
    <property type="evidence" value="ECO:0007669"/>
    <property type="project" value="InterPro"/>
</dbReference>
<organism evidence="4 5">
    <name type="scientific">Dielma fastidiosa</name>
    <dbReference type="NCBI Taxonomy" id="1034346"/>
    <lineage>
        <taxon>Bacteria</taxon>
        <taxon>Bacillati</taxon>
        <taxon>Bacillota</taxon>
        <taxon>Erysipelotrichia</taxon>
        <taxon>Erysipelotrichales</taxon>
        <taxon>Erysipelotrichaceae</taxon>
        <taxon>Dielma</taxon>
    </lineage>
</organism>
<evidence type="ECO:0000313" key="5">
    <source>
        <dbReference type="Proteomes" id="UP000247612"/>
    </source>
</evidence>
<name>A0A2V2FX20_9FIRM</name>
<dbReference type="Gene3D" id="3.20.20.70">
    <property type="entry name" value="Aldolase class I"/>
    <property type="match status" value="1"/>
</dbReference>
<reference evidence="3" key="2">
    <citation type="submission" date="2022-03" db="EMBL/GenBank/DDBJ databases">
        <title>First case of bacteraemia caused by Dielma fastidiosa in a patient hospitalised with diverticulitis.</title>
        <authorList>
            <person name="Forman-Ankjaer B."/>
            <person name="Hvid-Jensen F."/>
            <person name="Kobel C.M."/>
            <person name="Greve T."/>
        </authorList>
    </citation>
    <scope>NUCLEOTIDE SEQUENCE</scope>
    <source>
        <strain evidence="3">AUH_DF_2021</strain>
    </source>
</reference>
<dbReference type="RefSeq" id="WP_022939199.1">
    <property type="nucleotide sequence ID" value="NZ_BAABZA010000001.1"/>
</dbReference>
<comment type="caution">
    <text evidence="4">The sequence shown here is derived from an EMBL/GenBank/DDBJ whole genome shotgun (WGS) entry which is preliminary data.</text>
</comment>
<evidence type="ECO:0000313" key="3">
    <source>
        <dbReference type="EMBL" id="MDY5169334.1"/>
    </source>
</evidence>
<accession>A0A2V2FX20</accession>
<dbReference type="InterPro" id="IPR011060">
    <property type="entry name" value="RibuloseP-bd_barrel"/>
</dbReference>
<proteinExistence type="predicted"/>
<dbReference type="Proteomes" id="UP001276902">
    <property type="component" value="Unassembled WGS sequence"/>
</dbReference>
<dbReference type="GO" id="GO:0005975">
    <property type="term" value="P:carbohydrate metabolic process"/>
    <property type="evidence" value="ECO:0007669"/>
    <property type="project" value="InterPro"/>
</dbReference>
<evidence type="ECO:0000256" key="2">
    <source>
        <dbReference type="ARBA" id="ARBA00023235"/>
    </source>
</evidence>
<dbReference type="STRING" id="1034346.GCA_000313565_02924"/>
<dbReference type="EMBL" id="JALDAW010000022">
    <property type="protein sequence ID" value="MDY5169334.1"/>
    <property type="molecule type" value="Genomic_DNA"/>
</dbReference>
<dbReference type="GO" id="GO:0046872">
    <property type="term" value="F:metal ion binding"/>
    <property type="evidence" value="ECO:0007669"/>
    <property type="project" value="UniProtKB-KW"/>
</dbReference>
<dbReference type="InterPro" id="IPR000056">
    <property type="entry name" value="Ribul_P_3_epim-like"/>
</dbReference>
<dbReference type="GeneID" id="94440669"/>
<dbReference type="EMBL" id="QJKH01000007">
    <property type="protein sequence ID" value="PXX78588.1"/>
    <property type="molecule type" value="Genomic_DNA"/>
</dbReference>
<dbReference type="PANTHER" id="PTHR11749">
    <property type="entry name" value="RIBULOSE-5-PHOSPHATE-3-EPIMERASE"/>
    <property type="match status" value="1"/>
</dbReference>
<keyword evidence="2" id="KW-0413">Isomerase</keyword>